<keyword evidence="20 26" id="KW-1015">Disulfide bond</keyword>
<feature type="disulfide bond" evidence="26">
    <location>
        <begin position="1315"/>
        <end position="1330"/>
    </location>
</feature>
<evidence type="ECO:0000256" key="23">
    <source>
        <dbReference type="ARBA" id="ARBA00023329"/>
    </source>
</evidence>
<gene>
    <name evidence="31" type="ORF">CINCED_3A024035</name>
</gene>
<evidence type="ECO:0000256" key="2">
    <source>
        <dbReference type="ARBA" id="ARBA00004158"/>
    </source>
</evidence>
<dbReference type="SMART" id="SM00192">
    <property type="entry name" value="LDLa"/>
    <property type="match status" value="9"/>
</dbReference>
<dbReference type="InterPro" id="IPR013783">
    <property type="entry name" value="Ig-like_fold"/>
</dbReference>
<dbReference type="OrthoDB" id="443634at2759"/>
<dbReference type="InterPro" id="IPR031778">
    <property type="entry name" value="Sortilin_N"/>
</dbReference>
<dbReference type="FunFam" id="4.10.400.10:FF:000005">
    <property type="entry name" value="low-density lipoprotein receptor-related protein 1B"/>
    <property type="match status" value="1"/>
</dbReference>
<feature type="disulfide bond" evidence="26">
    <location>
        <begin position="1467"/>
        <end position="1482"/>
    </location>
</feature>
<feature type="disulfide bond" evidence="26">
    <location>
        <begin position="1448"/>
        <end position="1460"/>
    </location>
</feature>
<keyword evidence="23" id="KW-0968">Cytoplasmic vesicle</keyword>
<evidence type="ECO:0000256" key="6">
    <source>
        <dbReference type="ARBA" id="ARBA00004480"/>
    </source>
</evidence>
<feature type="disulfide bond" evidence="26">
    <location>
        <begin position="1131"/>
        <end position="1146"/>
    </location>
</feature>
<dbReference type="InterPro" id="IPR000033">
    <property type="entry name" value="LDLR_classB_rpt"/>
</dbReference>
<feature type="disulfide bond" evidence="26">
    <location>
        <begin position="1296"/>
        <end position="1308"/>
    </location>
</feature>
<evidence type="ECO:0000256" key="13">
    <source>
        <dbReference type="ARBA" id="ARBA00022583"/>
    </source>
</evidence>
<dbReference type="InterPro" id="IPR003961">
    <property type="entry name" value="FN3_dom"/>
</dbReference>
<dbReference type="SUPFAM" id="SSF49265">
    <property type="entry name" value="Fibronectin type III"/>
    <property type="match status" value="3"/>
</dbReference>
<evidence type="ECO:0000256" key="11">
    <source>
        <dbReference type="ARBA" id="ARBA00022475"/>
    </source>
</evidence>
<sequence>MNYIVFFASVCFTGVLSLSIHEDPSHVGRIPVEFQNPTYNTFPDNHFPDRTKRENGILSSQTMPMPIVVSSGNVTSKVIHLNETRQQLMVHWVGENSNVIICLAREGYSSSAIYISYDYGDTYKNKTDDFKIDASKNIYASIDKFYIHPTHKSYCVYTDVLNRKIFTTNDHSQHIKSTQLSFVPSEVTYRPDLPFVFVVHDKVSPNKQLWITHDFGKTWTMLEEHVKSYFWIPATWDLYKRGHSLIIQREESMNSSNIIAVLENVNSGQNSLTTLAVNVLQLKKYLDYMFVTTQLSKNNLDLMISYKGGDFVRTRFDTELDRRDYYIADITADRIMVAVAHTRTLSNLYISDVIQSTNQDTVTFTLSLERVVAYFPNITWTESLISDLWTEPFADIHKVKGLQGIYIVSQISSAMPTGSVDIGPEHIVTLITFDWGVSWRLLNVTRAFSHCEKPDNCSLHLTQMFAHVYPVTRTHTFILSSKSAPGIIIATGVVGKSLKGNPGVFVSRDAGLTWRQVLKEMHFYNMGDYGGILIAVRYYKGDKEETSQILYSTDEGETWLEQNFTNSKIKVYELMTEPGENTTVFTMFGSVMEKHEWLIVKVDLKNAFSYNCTKDDYKSWSPKSSKDHLKTSCVLGQTQTFQRRAPKANCYNGINYDRPIQTITCDCDVEDFTCDYGFTWQSSSKQCIRNKTINIDPYVLPSFCKPGLMYNRTKGYRLIPGDMCQGGRALEFMPQEIPCPFEERPEFILVAQKDRILRLSLNNKPYEVLPVRKLDNVIAVEFDVKNNCVFWADIVTDTIGRQCLSDGNEGPEILVNTGLSSVEGMAYDWISKHLYFVDGTLSKIEVIRTDTKIPGHIRRTVLGPNHLKKPRGIAIHPRAGYLFWTDWAIGEAKVARSNSDGSDIKTLIGNESVEWPNGLAVDYIAERLYWVDARHDYIASCDLHGNNVKKVIKNDEKVSHPFAVGILKDWIYWDDWKQNSIFMSDKDHGTKIQIIETNLVGLMDLKVFSHMSQTDTNECSTNNKCSHFCFGLPNQKFSCQCPDNMSKSDGMCLCPGSNDPFINGTCPSVGHTCSVDYFQCSNGNCIPKYWQCDGDNDCGDSSDESKCSKVSCGPNSFQCNNGKCIPSYWKCDFDPDCEDASDELNCKYSNCSDTQFRCKNGRCITNHWRCDLEDDCHDGSDEVNCTNITGNSSATCQSSHFLCPGTFSTCIPMKWQCDGESDCPEGKDELNCKVANCESWQFECANHKCIFASWKCDGDDDCNDGFKSDEANCSSTTRAYPIEQTTQLPFITNGTCSEWLFRCNNGKCIPYWWKCDKVLDCEDGSDEEQCGTAAPIDVQKTITTKTITVPTVKNMCPKFYFQCNSGLCIEDSWVCDELPDCDQGEDEYNCKNNNFVGRCKNSSREFKCRKSGSCINIEKVCDGTPQCPDRSDEDNCTNNNQTPATPSCGLGLFPCDGSRCIPASLRCNEHKDCYDGTDEDYCDINNTSIQVSLMFIDEHETTSDSLALYWVSPRNLSLEYLPSISESRMSETCVNYTWISDTSYKFTSLKPFSSYNMTVYVRQKDKPDIIYPPAFFILASTAEGVPSAPINVIVKQVNAEEVLVTWTKPENPAGRISSYNVYVEPPHPPMVLSVEADFTNSTQSYPVRSSLYRKSIYYSFWVTAKSSEFESEPSAVKRFQFDEDSLVDVNLKLNVTGRSEHSLTLTWDSVNHAESYSVVASAPVKDGPYPYSVQSFNVSNEKKMVHFIISRLSPGVTYTINVTPYNKRYVGMKYTIVTKTEGQPLPCVTNITGSLVNIKDKKESTIEVKWNIPKPLGKTKWLYGVYYGTNTNELLSGPKYNTSATIAILSNIESCTSLMIDVGVIGPYGIGPLSKRPLNIITPFDPTVPPKDIKIEQLEHTPKAMIVISWKASCHPVQQSYKVNILESNRNLNFEITVPNVSDIEAKVNFATNYGGNYFIRVSTITPNAVPSPLINYRAPELPPPHQVKVFNTPEGHYKIYWNKPTLPNRLQKLVIHYLVHMSEGNDLNVTNAKTYRAEDTPLTIIDPPTSSQLSVAVQLATEAGYVSEMSEVFSFIPHNVEGHTAEVVVGVNTGWTSMILVMLVIGLSAGLAYFVIRHRNLQSSFVQFANSRYDTRSGSATFTGVDSLGLGMFKDDEPAVQGFSDDEPLVIT</sequence>
<dbReference type="PANTHER" id="PTHR12106">
    <property type="entry name" value="SORTILIN RELATED"/>
    <property type="match status" value="1"/>
</dbReference>
<evidence type="ECO:0000256" key="28">
    <source>
        <dbReference type="SAM" id="Phobius"/>
    </source>
</evidence>
<feature type="disulfide bond" evidence="26">
    <location>
        <begin position="1217"/>
        <end position="1232"/>
    </location>
</feature>
<feature type="disulfide bond" evidence="26">
    <location>
        <begin position="1356"/>
        <end position="1368"/>
    </location>
</feature>
<dbReference type="InterPro" id="IPR006581">
    <property type="entry name" value="VPS10"/>
</dbReference>
<keyword evidence="28" id="KW-1133">Transmembrane helix</keyword>
<feature type="disulfide bond" evidence="26">
    <location>
        <begin position="1080"/>
        <end position="1098"/>
    </location>
</feature>
<dbReference type="SMART" id="SM00181">
    <property type="entry name" value="EGF"/>
    <property type="match status" value="4"/>
</dbReference>
<dbReference type="PROSITE" id="PS50853">
    <property type="entry name" value="FN3"/>
    <property type="match status" value="3"/>
</dbReference>
<dbReference type="Gene3D" id="2.10.70.80">
    <property type="match status" value="1"/>
</dbReference>
<evidence type="ECO:0000256" key="20">
    <source>
        <dbReference type="ARBA" id="ARBA00023157"/>
    </source>
</evidence>
<evidence type="ECO:0000256" key="12">
    <source>
        <dbReference type="ARBA" id="ARBA00022536"/>
    </source>
</evidence>
<dbReference type="Gene3D" id="2.60.40.10">
    <property type="entry name" value="Immunoglobulins"/>
    <property type="match status" value="3"/>
</dbReference>
<dbReference type="PROSITE" id="PS50068">
    <property type="entry name" value="LDLRA_2"/>
    <property type="match status" value="9"/>
</dbReference>
<keyword evidence="14 29" id="KW-0732">Signal</keyword>
<evidence type="ECO:0000256" key="16">
    <source>
        <dbReference type="ARBA" id="ARBA00022753"/>
    </source>
</evidence>
<feature type="transmembrane region" description="Helical" evidence="28">
    <location>
        <begin position="2096"/>
        <end position="2117"/>
    </location>
</feature>
<dbReference type="SUPFAM" id="SSF57184">
    <property type="entry name" value="Growth factor receptor domain"/>
    <property type="match status" value="1"/>
</dbReference>
<dbReference type="SUPFAM" id="SSF63825">
    <property type="entry name" value="YWTD domain"/>
    <property type="match status" value="1"/>
</dbReference>
<evidence type="ECO:0000256" key="19">
    <source>
        <dbReference type="ARBA" id="ARBA00023136"/>
    </source>
</evidence>
<dbReference type="EMBL" id="CABPRJ010001904">
    <property type="protein sequence ID" value="VVC40475.1"/>
    <property type="molecule type" value="Genomic_DNA"/>
</dbReference>
<dbReference type="Proteomes" id="UP000325440">
    <property type="component" value="Unassembled WGS sequence"/>
</dbReference>
<evidence type="ECO:0000256" key="7">
    <source>
        <dbReference type="ARBA" id="ARBA00004545"/>
    </source>
</evidence>
<dbReference type="Gene3D" id="2.120.10.30">
    <property type="entry name" value="TolB, C-terminal domain"/>
    <property type="match status" value="1"/>
</dbReference>
<dbReference type="CDD" id="cd00063">
    <property type="entry name" value="FN3"/>
    <property type="match status" value="3"/>
</dbReference>
<evidence type="ECO:0000256" key="14">
    <source>
        <dbReference type="ARBA" id="ARBA00022729"/>
    </source>
</evidence>
<dbReference type="Pfam" id="PF00057">
    <property type="entry name" value="Ldl_recept_a"/>
    <property type="match status" value="9"/>
</dbReference>
<dbReference type="GO" id="GO:0006892">
    <property type="term" value="P:post-Golgi vesicle-mediated transport"/>
    <property type="evidence" value="ECO:0007669"/>
    <property type="project" value="TreeGrafter"/>
</dbReference>
<evidence type="ECO:0000256" key="3">
    <source>
        <dbReference type="ARBA" id="ARBA00004212"/>
    </source>
</evidence>
<name>A0A5E4NDC4_9HEMI</name>
<keyword evidence="12" id="KW-0245">EGF-like domain</keyword>
<keyword evidence="16" id="KW-0967">Endosome</keyword>
<keyword evidence="10" id="KW-0813">Transport</keyword>
<dbReference type="Pfam" id="PF00058">
    <property type="entry name" value="Ldl_recept_b"/>
    <property type="match status" value="2"/>
</dbReference>
<evidence type="ECO:0000256" key="8">
    <source>
        <dbReference type="ARBA" id="ARBA00007041"/>
    </source>
</evidence>
<evidence type="ECO:0000256" key="18">
    <source>
        <dbReference type="ARBA" id="ARBA00023034"/>
    </source>
</evidence>
<dbReference type="FunFam" id="2.120.10.30:FF:000241">
    <property type="entry name" value="Low-density lipoprotein receptor-related protein 6"/>
    <property type="match status" value="1"/>
</dbReference>
<dbReference type="InterPro" id="IPR036116">
    <property type="entry name" value="FN3_sf"/>
</dbReference>
<feature type="disulfide bond" evidence="26">
    <location>
        <begin position="1303"/>
        <end position="1321"/>
    </location>
</feature>
<feature type="disulfide bond" evidence="26">
    <location>
        <begin position="1112"/>
        <end position="1124"/>
    </location>
</feature>
<dbReference type="Gene3D" id="2.130.10.10">
    <property type="entry name" value="YVTN repeat-like/Quinoprotein amine dehydrogenase"/>
    <property type="match status" value="1"/>
</dbReference>
<evidence type="ECO:0000256" key="24">
    <source>
        <dbReference type="ARBA" id="ARBA00029896"/>
    </source>
</evidence>
<comment type="subcellular location">
    <subcellularLocation>
        <location evidence="4">Cell membrane</location>
        <topology evidence="4">Single-pass type I membrane protein</topology>
    </subcellularLocation>
    <subcellularLocation>
        <location evidence="3">Cytoplasmic vesicle</location>
        <location evidence="3">Secretory vesicle membrane</location>
        <topology evidence="3">Single-pass type I membrane protein</topology>
    </subcellularLocation>
    <subcellularLocation>
        <location evidence="2">Early endosome membrane</location>
        <topology evidence="2">Single-pass type I membrane protein</topology>
    </subcellularLocation>
    <subcellularLocation>
        <location evidence="1">Endoplasmic reticulum membrane</location>
        <topology evidence="1">Single-pass type I membrane protein</topology>
    </subcellularLocation>
    <subcellularLocation>
        <location evidence="7">Endosome</location>
        <location evidence="7">Multivesicular body membrane</location>
        <topology evidence="7">Single-pass type I membrane protein</topology>
    </subcellularLocation>
    <subcellularLocation>
        <location evidence="5">Golgi apparatus</location>
        <location evidence="5">trans-Golgi network membrane</location>
        <topology evidence="5">Single-pass type I membrane protein</topology>
    </subcellularLocation>
    <subcellularLocation>
        <location evidence="6">Recycling endosome membrane</location>
        <topology evidence="6">Single-pass type I membrane protein</topology>
    </subcellularLocation>
</comment>
<evidence type="ECO:0000313" key="32">
    <source>
        <dbReference type="Proteomes" id="UP000325440"/>
    </source>
</evidence>
<keyword evidence="18" id="KW-0333">Golgi apparatus</keyword>
<feature type="disulfide bond" evidence="26">
    <location>
        <begin position="1092"/>
        <end position="1107"/>
    </location>
</feature>
<feature type="disulfide bond" evidence="26">
    <location>
        <begin position="1375"/>
        <end position="1390"/>
    </location>
</feature>
<feature type="disulfide bond" evidence="26">
    <location>
        <begin position="1151"/>
        <end position="1163"/>
    </location>
</feature>
<dbReference type="PANTHER" id="PTHR12106:SF27">
    <property type="entry name" value="SORTILIN-RELATED RECEPTOR"/>
    <property type="match status" value="1"/>
</dbReference>
<dbReference type="InterPro" id="IPR000742">
    <property type="entry name" value="EGF"/>
</dbReference>
<evidence type="ECO:0000256" key="25">
    <source>
        <dbReference type="ARBA" id="ARBA00032450"/>
    </source>
</evidence>
<dbReference type="Gene3D" id="3.30.60.270">
    <property type="match status" value="1"/>
</dbReference>
<protein>
    <recommendedName>
        <fullName evidence="9">Sortilin-related receptor</fullName>
    </recommendedName>
    <alternativeName>
        <fullName evidence="24">Low-density lipoprotein receptor relative with 11 ligand-binding repeats</fullName>
    </alternativeName>
    <alternativeName>
        <fullName evidence="25">Sorting protein-related receptor containing LDLR class A repeats</fullName>
    </alternativeName>
</protein>
<dbReference type="InterPro" id="IPR011042">
    <property type="entry name" value="6-blade_b-propeller_TolB-like"/>
</dbReference>
<dbReference type="InterPro" id="IPR031777">
    <property type="entry name" value="Sortilin_C"/>
</dbReference>
<dbReference type="PROSITE" id="PS01209">
    <property type="entry name" value="LDLRA_1"/>
    <property type="match status" value="5"/>
</dbReference>
<dbReference type="InterPro" id="IPR023415">
    <property type="entry name" value="LDLR_class-A_CS"/>
</dbReference>
<evidence type="ECO:0000256" key="17">
    <source>
        <dbReference type="ARBA" id="ARBA00022824"/>
    </source>
</evidence>
<dbReference type="InterPro" id="IPR036055">
    <property type="entry name" value="LDL_receptor-like_sf"/>
</dbReference>
<keyword evidence="13" id="KW-0254">Endocytosis</keyword>
<dbReference type="Pfam" id="PF25814">
    <property type="entry name" value="fn3_SORL1"/>
    <property type="match status" value="1"/>
</dbReference>
<dbReference type="Gene3D" id="4.10.400.10">
    <property type="entry name" value="Low-density Lipoprotein Receptor"/>
    <property type="match status" value="9"/>
</dbReference>
<dbReference type="SUPFAM" id="SSF110296">
    <property type="entry name" value="Oligoxyloglucan reducing end-specific cellobiohydrolase"/>
    <property type="match status" value="1"/>
</dbReference>
<dbReference type="GO" id="GO:0005886">
    <property type="term" value="C:plasma membrane"/>
    <property type="evidence" value="ECO:0007669"/>
    <property type="project" value="UniProtKB-SubCell"/>
</dbReference>
<dbReference type="GO" id="GO:0005789">
    <property type="term" value="C:endoplasmic reticulum membrane"/>
    <property type="evidence" value="ECO:0007669"/>
    <property type="project" value="UniProtKB-SubCell"/>
</dbReference>
<feature type="disulfide bond" evidence="26">
    <location>
        <begin position="1237"/>
        <end position="1249"/>
    </location>
</feature>
<feature type="repeat" description="LDL-receptor class B" evidence="27">
    <location>
        <begin position="880"/>
        <end position="925"/>
    </location>
</feature>
<dbReference type="InterPro" id="IPR050310">
    <property type="entry name" value="VPS10-sortilin"/>
</dbReference>
<feature type="chain" id="PRO_5023104387" description="Sortilin-related receptor" evidence="29">
    <location>
        <begin position="18"/>
        <end position="2173"/>
    </location>
</feature>
<evidence type="ECO:0000256" key="9">
    <source>
        <dbReference type="ARBA" id="ARBA00013467"/>
    </source>
</evidence>
<dbReference type="SMART" id="SM00060">
    <property type="entry name" value="FN3"/>
    <property type="match status" value="5"/>
</dbReference>
<keyword evidence="15" id="KW-0677">Repeat</keyword>
<dbReference type="FunFam" id="4.10.400.10:FF:000034">
    <property type="entry name" value="Low-density lipoprotein receptor-related protein 2"/>
    <property type="match status" value="2"/>
</dbReference>
<keyword evidence="19 28" id="KW-0472">Membrane</keyword>
<feature type="disulfide bond" evidence="26">
    <location>
        <begin position="1158"/>
        <end position="1176"/>
    </location>
</feature>
<dbReference type="SUPFAM" id="SSF57424">
    <property type="entry name" value="LDL receptor-like module"/>
    <property type="match status" value="9"/>
</dbReference>
<feature type="signal peptide" evidence="29">
    <location>
        <begin position="1"/>
        <end position="17"/>
    </location>
</feature>
<keyword evidence="21" id="KW-0675">Receptor</keyword>
<dbReference type="SMART" id="SM00602">
    <property type="entry name" value="VPS10"/>
    <property type="match status" value="1"/>
</dbReference>
<dbReference type="FunFam" id="3.30.60.270:FF:000002">
    <property type="entry name" value="Sortilin-related receptor isoform A"/>
    <property type="match status" value="1"/>
</dbReference>
<accession>A0A5E4NDC4</accession>
<evidence type="ECO:0000256" key="15">
    <source>
        <dbReference type="ARBA" id="ARBA00022737"/>
    </source>
</evidence>
<evidence type="ECO:0000256" key="27">
    <source>
        <dbReference type="PROSITE-ProRule" id="PRU00461"/>
    </source>
</evidence>
<evidence type="ECO:0000256" key="1">
    <source>
        <dbReference type="ARBA" id="ARBA00004115"/>
    </source>
</evidence>
<dbReference type="GO" id="GO:0006897">
    <property type="term" value="P:endocytosis"/>
    <property type="evidence" value="ECO:0007669"/>
    <property type="project" value="UniProtKB-KW"/>
</dbReference>
<keyword evidence="32" id="KW-1185">Reference proteome</keyword>
<dbReference type="GO" id="GO:0055038">
    <property type="term" value="C:recycling endosome membrane"/>
    <property type="evidence" value="ECO:0007669"/>
    <property type="project" value="UniProtKB-SubCell"/>
</dbReference>
<evidence type="ECO:0000256" key="5">
    <source>
        <dbReference type="ARBA" id="ARBA00004393"/>
    </source>
</evidence>
<dbReference type="GO" id="GO:0031901">
    <property type="term" value="C:early endosome membrane"/>
    <property type="evidence" value="ECO:0007669"/>
    <property type="project" value="UniProtKB-SubCell"/>
</dbReference>
<dbReference type="GO" id="GO:0005794">
    <property type="term" value="C:Golgi apparatus"/>
    <property type="evidence" value="ECO:0007669"/>
    <property type="project" value="UniProtKB-SubCell"/>
</dbReference>
<evidence type="ECO:0000313" key="31">
    <source>
        <dbReference type="EMBL" id="VVC40475.1"/>
    </source>
</evidence>
<feature type="disulfide bond" evidence="26">
    <location>
        <begin position="1363"/>
        <end position="1381"/>
    </location>
</feature>
<evidence type="ECO:0000256" key="21">
    <source>
        <dbReference type="ARBA" id="ARBA00023170"/>
    </source>
</evidence>
<dbReference type="InterPro" id="IPR002172">
    <property type="entry name" value="LDrepeatLR_classA_rpt"/>
</dbReference>
<dbReference type="InterPro" id="IPR015943">
    <property type="entry name" value="WD40/YVTN_repeat-like_dom_sf"/>
</dbReference>
<dbReference type="GO" id="GO:0030658">
    <property type="term" value="C:transport vesicle membrane"/>
    <property type="evidence" value="ECO:0007669"/>
    <property type="project" value="UniProtKB-SubCell"/>
</dbReference>
<dbReference type="PROSITE" id="PS51120">
    <property type="entry name" value="LDLRB"/>
    <property type="match status" value="2"/>
</dbReference>
<dbReference type="FunFam" id="4.10.400.10:FF:000011">
    <property type="entry name" value="Low-density lipoprotein receptor-related protein 1"/>
    <property type="match status" value="1"/>
</dbReference>
<keyword evidence="11" id="KW-1003">Cell membrane</keyword>
<feature type="domain" description="Fibronectin type-III" evidence="30">
    <location>
        <begin position="1687"/>
        <end position="1784"/>
    </location>
</feature>
<dbReference type="GO" id="GO:0032585">
    <property type="term" value="C:multivesicular body membrane"/>
    <property type="evidence" value="ECO:0007669"/>
    <property type="project" value="UniProtKB-SubCell"/>
</dbReference>
<evidence type="ECO:0000256" key="10">
    <source>
        <dbReference type="ARBA" id="ARBA00022448"/>
    </source>
</evidence>
<evidence type="ECO:0000259" key="30">
    <source>
        <dbReference type="PROSITE" id="PS50853"/>
    </source>
</evidence>
<comment type="caution">
    <text evidence="26">Lacks conserved residue(s) required for the propagation of feature annotation.</text>
</comment>
<dbReference type="PRINTS" id="PR00261">
    <property type="entry name" value="LDLRECEPTOR"/>
</dbReference>
<feature type="domain" description="Fibronectin type-III" evidence="30">
    <location>
        <begin position="1588"/>
        <end position="1684"/>
    </location>
</feature>
<dbReference type="InterPro" id="IPR009030">
    <property type="entry name" value="Growth_fac_rcpt_cys_sf"/>
</dbReference>
<dbReference type="Pfam" id="PF15902">
    <property type="entry name" value="Sortilin-Vps10"/>
    <property type="match status" value="1"/>
</dbReference>
<evidence type="ECO:0000256" key="22">
    <source>
        <dbReference type="ARBA" id="ARBA00023180"/>
    </source>
</evidence>
<evidence type="ECO:0000256" key="26">
    <source>
        <dbReference type="PROSITE-ProRule" id="PRU00124"/>
    </source>
</evidence>
<evidence type="ECO:0000256" key="29">
    <source>
        <dbReference type="SAM" id="SignalP"/>
    </source>
</evidence>
<proteinExistence type="inferred from homology"/>
<keyword evidence="28" id="KW-0812">Transmembrane</keyword>
<feature type="domain" description="Fibronectin type-III" evidence="30">
    <location>
        <begin position="1984"/>
        <end position="2081"/>
    </location>
</feature>
<dbReference type="Pfam" id="PF00041">
    <property type="entry name" value="fn3"/>
    <property type="match status" value="1"/>
</dbReference>
<feature type="disulfide bond" evidence="26">
    <location>
        <begin position="1421"/>
        <end position="1436"/>
    </location>
</feature>
<dbReference type="SMART" id="SM00135">
    <property type="entry name" value="LY"/>
    <property type="match status" value="5"/>
</dbReference>
<dbReference type="InterPro" id="IPR057841">
    <property type="entry name" value="FN3_SORL1"/>
</dbReference>
<dbReference type="Pfam" id="PF15901">
    <property type="entry name" value="Sortilin_C"/>
    <property type="match status" value="1"/>
</dbReference>
<reference evidence="31 32" key="1">
    <citation type="submission" date="2019-08" db="EMBL/GenBank/DDBJ databases">
        <authorList>
            <person name="Alioto T."/>
            <person name="Alioto T."/>
            <person name="Gomez Garrido J."/>
        </authorList>
    </citation>
    <scope>NUCLEOTIDE SEQUENCE [LARGE SCALE GENOMIC DNA]</scope>
</reference>
<feature type="disulfide bond" evidence="26">
    <location>
        <begin position="1073"/>
        <end position="1085"/>
    </location>
</feature>
<feature type="disulfide bond" evidence="26">
    <location>
        <begin position="1119"/>
        <end position="1137"/>
    </location>
</feature>
<feature type="disulfide bond" evidence="26">
    <location>
        <begin position="1244"/>
        <end position="1262"/>
    </location>
</feature>
<evidence type="ECO:0000256" key="4">
    <source>
        <dbReference type="ARBA" id="ARBA00004251"/>
    </source>
</evidence>
<dbReference type="CDD" id="cd00112">
    <property type="entry name" value="LDLa"/>
    <property type="match status" value="8"/>
</dbReference>
<feature type="repeat" description="LDL-receptor class B" evidence="27">
    <location>
        <begin position="926"/>
        <end position="970"/>
    </location>
</feature>
<organism evidence="31 32">
    <name type="scientific">Cinara cedri</name>
    <dbReference type="NCBI Taxonomy" id="506608"/>
    <lineage>
        <taxon>Eukaryota</taxon>
        <taxon>Metazoa</taxon>
        <taxon>Ecdysozoa</taxon>
        <taxon>Arthropoda</taxon>
        <taxon>Hexapoda</taxon>
        <taxon>Insecta</taxon>
        <taxon>Pterygota</taxon>
        <taxon>Neoptera</taxon>
        <taxon>Paraneoptera</taxon>
        <taxon>Hemiptera</taxon>
        <taxon>Sternorrhyncha</taxon>
        <taxon>Aphidomorpha</taxon>
        <taxon>Aphidoidea</taxon>
        <taxon>Aphididae</taxon>
        <taxon>Lachninae</taxon>
        <taxon>Cinara</taxon>
    </lineage>
</organism>
<feature type="disulfide bond" evidence="26">
    <location>
        <begin position="1455"/>
        <end position="1473"/>
    </location>
</feature>
<comment type="similarity">
    <text evidence="8">Belongs to the VPS10-related sortilin family. SORL1 subfamily.</text>
</comment>
<keyword evidence="22" id="KW-0325">Glycoprotein</keyword>
<feature type="disulfide bond" evidence="26">
    <location>
        <begin position="1170"/>
        <end position="1185"/>
    </location>
</feature>
<keyword evidence="17" id="KW-0256">Endoplasmic reticulum</keyword>